<proteinExistence type="predicted"/>
<keyword evidence="2" id="KW-1185">Reference proteome</keyword>
<comment type="caution">
    <text evidence="1">The sequence shown here is derived from an EMBL/GenBank/DDBJ whole genome shotgun (WGS) entry which is preliminary data.</text>
</comment>
<evidence type="ECO:0000313" key="1">
    <source>
        <dbReference type="EMBL" id="CAK1602204.1"/>
    </source>
</evidence>
<organism evidence="1 2">
    <name type="scientific">Parnassius mnemosyne</name>
    <name type="common">clouded apollo</name>
    <dbReference type="NCBI Taxonomy" id="213953"/>
    <lineage>
        <taxon>Eukaryota</taxon>
        <taxon>Metazoa</taxon>
        <taxon>Ecdysozoa</taxon>
        <taxon>Arthropoda</taxon>
        <taxon>Hexapoda</taxon>
        <taxon>Insecta</taxon>
        <taxon>Pterygota</taxon>
        <taxon>Neoptera</taxon>
        <taxon>Endopterygota</taxon>
        <taxon>Lepidoptera</taxon>
        <taxon>Glossata</taxon>
        <taxon>Ditrysia</taxon>
        <taxon>Papilionoidea</taxon>
        <taxon>Papilionidae</taxon>
        <taxon>Parnassiinae</taxon>
        <taxon>Parnassini</taxon>
        <taxon>Parnassius</taxon>
        <taxon>Driopa</taxon>
    </lineage>
</organism>
<dbReference type="AlphaFoldDB" id="A0AAV1M4X1"/>
<reference evidence="1 2" key="1">
    <citation type="submission" date="2023-11" db="EMBL/GenBank/DDBJ databases">
        <authorList>
            <person name="Hedman E."/>
            <person name="Englund M."/>
            <person name="Stromberg M."/>
            <person name="Nyberg Akerstrom W."/>
            <person name="Nylinder S."/>
            <person name="Jareborg N."/>
            <person name="Kallberg Y."/>
            <person name="Kronander E."/>
        </authorList>
    </citation>
    <scope>NUCLEOTIDE SEQUENCE [LARGE SCALE GENOMIC DNA]</scope>
</reference>
<sequence>MLSLLLRPLDKMDTASNPAVKSHERLDFSEYNVDNLAVVTQSPLPQEAENIHQDMAEVWEDVFGPPHVTLKPADSEKLTPIAIEVPSSFENSPATSFGDLPSISAPIVPTPVPSPLNSQADCHDCQDSVAFSY</sequence>
<protein>
    <submittedName>
        <fullName evidence="1">Uncharacterized protein</fullName>
    </submittedName>
</protein>
<accession>A0AAV1M4X1</accession>
<gene>
    <name evidence="1" type="ORF">PARMNEM_LOCUS20732</name>
</gene>
<dbReference type="Proteomes" id="UP001314205">
    <property type="component" value="Unassembled WGS sequence"/>
</dbReference>
<evidence type="ECO:0000313" key="2">
    <source>
        <dbReference type="Proteomes" id="UP001314205"/>
    </source>
</evidence>
<name>A0AAV1M4X1_9NEOP</name>
<dbReference type="EMBL" id="CAVLGL010000137">
    <property type="protein sequence ID" value="CAK1602204.1"/>
    <property type="molecule type" value="Genomic_DNA"/>
</dbReference>